<evidence type="ECO:0000256" key="1">
    <source>
        <dbReference type="SAM" id="Phobius"/>
    </source>
</evidence>
<dbReference type="STRING" id="137838.GCA_001458595_02145"/>
<dbReference type="AlphaFoldDB" id="A0A2A7MH48"/>
<proteinExistence type="predicted"/>
<dbReference type="PIRSF" id="PIRSF021435">
    <property type="entry name" value="SpoIIIAB"/>
    <property type="match status" value="1"/>
</dbReference>
<sequence>MFKLALSIGIFVITSYIGFMYGETFRKRQNQLKEILKTLVLLKNDVLQCATPLTEALGNLDRKTDEPICSLINDTKNRLAEGDIDSIYDATSESYKNVRNEFNLEEYDLKLMRDFLRSLGNSGVYGQEALFNMTIEELKIHLEDANEAAKKNIKLYRYIGMCLGAMIVIFLI</sequence>
<dbReference type="Proteomes" id="UP001189143">
    <property type="component" value="Unassembled WGS sequence"/>
</dbReference>
<protein>
    <submittedName>
        <fullName evidence="4">Stage III sporulation protein AB</fullName>
    </submittedName>
</protein>
<gene>
    <name evidence="2" type="primary">spoIIIAB</name>
    <name evidence="3" type="ORF">CNEO2_280013</name>
    <name evidence="2" type="ORF">CNEO_43703</name>
    <name evidence="5" type="ORF">CNEONATNEC25_01798</name>
    <name evidence="4" type="ORF">CQ394_03425</name>
</gene>
<evidence type="ECO:0000313" key="4">
    <source>
        <dbReference type="EMBL" id="PEG30783.1"/>
    </source>
</evidence>
<keyword evidence="1" id="KW-1133">Transmembrane helix</keyword>
<dbReference type="Proteomes" id="UP000220840">
    <property type="component" value="Unassembled WGS sequence"/>
</dbReference>
<keyword evidence="6" id="KW-1185">Reference proteome</keyword>
<dbReference type="InterPro" id="IPR014198">
    <property type="entry name" value="Spore_III_AB"/>
</dbReference>
<dbReference type="GeneID" id="68877146"/>
<evidence type="ECO:0000313" key="6">
    <source>
        <dbReference type="Proteomes" id="UP000220840"/>
    </source>
</evidence>
<dbReference type="Pfam" id="PF09548">
    <property type="entry name" value="Spore_III_AB"/>
    <property type="match status" value="1"/>
</dbReference>
<name>A0A2A7MH48_9CLOT</name>
<dbReference type="EMBL" id="CAKJVE010000004">
    <property type="protein sequence ID" value="CAG9708567.1"/>
    <property type="molecule type" value="Genomic_DNA"/>
</dbReference>
<dbReference type="Proteomes" id="UP000789738">
    <property type="component" value="Unassembled WGS sequence"/>
</dbReference>
<reference evidence="5 7" key="2">
    <citation type="submission" date="2018-06" db="EMBL/GenBank/DDBJ databases">
        <authorList>
            <consortium name="IHU Genomes"/>
        </authorList>
    </citation>
    <scope>NUCLEOTIDE SEQUENCE [LARGE SCALE GENOMIC DNA]</scope>
    <source>
        <strain evidence="5 7">NEC25</strain>
    </source>
</reference>
<dbReference type="EMBL" id="PDCJ01000001">
    <property type="protein sequence ID" value="PEG30783.1"/>
    <property type="molecule type" value="Genomic_DNA"/>
</dbReference>
<accession>A0A2A7MH48</accession>
<evidence type="ECO:0000313" key="7">
    <source>
        <dbReference type="Proteomes" id="UP000431451"/>
    </source>
</evidence>
<evidence type="ECO:0000313" key="5">
    <source>
        <dbReference type="EMBL" id="VCT84198.1"/>
    </source>
</evidence>
<organism evidence="4 6">
    <name type="scientific">Clostridium neonatale</name>
    <dbReference type="NCBI Taxonomy" id="137838"/>
    <lineage>
        <taxon>Bacteria</taxon>
        <taxon>Bacillati</taxon>
        <taxon>Bacillota</taxon>
        <taxon>Clostridia</taxon>
        <taxon>Eubacteriales</taxon>
        <taxon>Clostridiaceae</taxon>
        <taxon>Clostridium</taxon>
    </lineage>
</organism>
<reference evidence="3" key="4">
    <citation type="submission" date="2022-10" db="EMBL/GenBank/DDBJ databases">
        <authorList>
            <person name="Aires J."/>
            <person name="Mesa V."/>
        </authorList>
    </citation>
    <scope>NUCLEOTIDE SEQUENCE</scope>
    <source>
        <strain evidence="3">Clostridium neonatale JD116</strain>
    </source>
</reference>
<reference evidence="2" key="3">
    <citation type="submission" date="2021-10" db="EMBL/GenBank/DDBJ databases">
        <authorList>
            <person name="Mesa V."/>
        </authorList>
    </citation>
    <scope>NUCLEOTIDE SEQUENCE</scope>
    <source>
        <strain evidence="2">CC3_PB</strain>
    </source>
</reference>
<evidence type="ECO:0000313" key="3">
    <source>
        <dbReference type="EMBL" id="CAI3586966.1"/>
    </source>
</evidence>
<reference evidence="4 6" key="1">
    <citation type="submission" date="2017-10" db="EMBL/GenBank/DDBJ databases">
        <title>Effective Description of Clostridium neonatale sp. nov. linked to necrotizing enterocolitis in neonates and a clarification of species assignable to the genus Clostridium (Prazmowski 1880) emend. Lawson and Rainey 2016.</title>
        <authorList>
            <person name="Bernard K."/>
            <person name="Burdz T."/>
            <person name="Wiebe D."/>
            <person name="Balcewich B."/>
            <person name="Alfa M."/>
            <person name="Bernier A.-M."/>
        </authorList>
    </citation>
    <scope>NUCLEOTIDE SEQUENCE [LARGE SCALE GENOMIC DNA]</scope>
    <source>
        <strain evidence="4 6">LCDC99A005</strain>
    </source>
</reference>
<dbReference type="EMBL" id="CAMTCP010000210">
    <property type="protein sequence ID" value="CAI3586966.1"/>
    <property type="molecule type" value="Genomic_DNA"/>
</dbReference>
<dbReference type="EMBL" id="UWJD01000001">
    <property type="protein sequence ID" value="VCT84198.1"/>
    <property type="molecule type" value="Genomic_DNA"/>
</dbReference>
<evidence type="ECO:0000313" key="2">
    <source>
        <dbReference type="EMBL" id="CAG9708567.1"/>
    </source>
</evidence>
<feature type="transmembrane region" description="Helical" evidence="1">
    <location>
        <begin position="6"/>
        <end position="22"/>
    </location>
</feature>
<keyword evidence="1" id="KW-0812">Transmembrane</keyword>
<feature type="transmembrane region" description="Helical" evidence="1">
    <location>
        <begin position="155"/>
        <end position="171"/>
    </location>
</feature>
<dbReference type="RefSeq" id="WP_058294951.1">
    <property type="nucleotide sequence ID" value="NZ_CAKJVD010000037.1"/>
</dbReference>
<dbReference type="Proteomes" id="UP000431451">
    <property type="component" value="Unassembled WGS sequence"/>
</dbReference>
<dbReference type="OrthoDB" id="1957909at2"/>
<keyword evidence="1" id="KW-0472">Membrane</keyword>